<dbReference type="GO" id="GO:0048472">
    <property type="term" value="F:threonine-phosphate decarboxylase activity"/>
    <property type="evidence" value="ECO:0007669"/>
    <property type="project" value="InterPro"/>
</dbReference>
<keyword evidence="4 9" id="KW-1003">Cell membrane</keyword>
<dbReference type="HOGENOM" id="CLU_054212_0_1_5"/>
<dbReference type="PANTHER" id="PTHR34308:SF1">
    <property type="entry name" value="COBALAMIN BIOSYNTHESIS PROTEIN CBIB"/>
    <property type="match status" value="1"/>
</dbReference>
<evidence type="ECO:0000256" key="8">
    <source>
        <dbReference type="ARBA" id="ARBA00023136"/>
    </source>
</evidence>
<protein>
    <recommendedName>
        <fullName evidence="9">Cobalamin biosynthesis protein CobD</fullName>
    </recommendedName>
</protein>
<evidence type="ECO:0000256" key="3">
    <source>
        <dbReference type="ARBA" id="ARBA00006263"/>
    </source>
</evidence>
<comment type="caution">
    <text evidence="10">The sequence shown here is derived from an EMBL/GenBank/DDBJ whole genome shotgun (WGS) entry which is preliminary data.</text>
</comment>
<dbReference type="UniPathway" id="UPA00148"/>
<dbReference type="PANTHER" id="PTHR34308">
    <property type="entry name" value="COBALAMIN BIOSYNTHESIS PROTEIN CBIB"/>
    <property type="match status" value="1"/>
</dbReference>
<keyword evidence="8 9" id="KW-0472">Membrane</keyword>
<evidence type="ECO:0000256" key="4">
    <source>
        <dbReference type="ARBA" id="ARBA00022475"/>
    </source>
</evidence>
<dbReference type="GO" id="GO:0009236">
    <property type="term" value="P:cobalamin biosynthetic process"/>
    <property type="evidence" value="ECO:0007669"/>
    <property type="project" value="UniProtKB-UniRule"/>
</dbReference>
<dbReference type="NCBIfam" id="TIGR00380">
    <property type="entry name" value="cobal_cbiB"/>
    <property type="match status" value="1"/>
</dbReference>
<dbReference type="GO" id="GO:0015420">
    <property type="term" value="F:ABC-type vitamin B12 transporter activity"/>
    <property type="evidence" value="ECO:0007669"/>
    <property type="project" value="UniProtKB-UniRule"/>
</dbReference>
<dbReference type="RefSeq" id="WP_008331656.1">
    <property type="nucleotide sequence ID" value="NZ_CH902578.1"/>
</dbReference>
<name>A3VFH7_9RHOB</name>
<dbReference type="GO" id="GO:0005886">
    <property type="term" value="C:plasma membrane"/>
    <property type="evidence" value="ECO:0007669"/>
    <property type="project" value="UniProtKB-SubCell"/>
</dbReference>
<keyword evidence="5 9" id="KW-0169">Cobalamin biosynthesis</keyword>
<dbReference type="HAMAP" id="MF_00024">
    <property type="entry name" value="CobD_CbiB"/>
    <property type="match status" value="1"/>
</dbReference>
<evidence type="ECO:0000256" key="6">
    <source>
        <dbReference type="ARBA" id="ARBA00022692"/>
    </source>
</evidence>
<dbReference type="Proteomes" id="UP000002931">
    <property type="component" value="Unassembled WGS sequence"/>
</dbReference>
<dbReference type="InterPro" id="IPR004485">
    <property type="entry name" value="Cobalamin_biosynth_CobD/CbiB"/>
</dbReference>
<keyword evidence="7 9" id="KW-1133">Transmembrane helix</keyword>
<evidence type="ECO:0000256" key="5">
    <source>
        <dbReference type="ARBA" id="ARBA00022573"/>
    </source>
</evidence>
<dbReference type="eggNOG" id="COG1270">
    <property type="taxonomic scope" value="Bacteria"/>
</dbReference>
<comment type="function">
    <text evidence="9">Converts cobyric acid to cobinamide by the addition of aminopropanol on the F carboxylic group.</text>
</comment>
<evidence type="ECO:0000313" key="10">
    <source>
        <dbReference type="EMBL" id="EAQ13092.1"/>
    </source>
</evidence>
<evidence type="ECO:0000256" key="9">
    <source>
        <dbReference type="HAMAP-Rule" id="MF_00024"/>
    </source>
</evidence>
<feature type="transmembrane region" description="Helical" evidence="9">
    <location>
        <begin position="148"/>
        <end position="166"/>
    </location>
</feature>
<accession>A3VFH7</accession>
<comment type="subcellular location">
    <subcellularLocation>
        <location evidence="1 9">Cell membrane</location>
        <topology evidence="1 9">Multi-pass membrane protein</topology>
    </subcellularLocation>
</comment>
<dbReference type="STRING" id="314271.RB2654_11358"/>
<feature type="transmembrane region" description="Helical" evidence="9">
    <location>
        <begin position="52"/>
        <end position="71"/>
    </location>
</feature>
<organism evidence="10 11">
    <name type="scientific">Maritimibacter alkaliphilus HTCC2654</name>
    <dbReference type="NCBI Taxonomy" id="314271"/>
    <lineage>
        <taxon>Bacteria</taxon>
        <taxon>Pseudomonadati</taxon>
        <taxon>Pseudomonadota</taxon>
        <taxon>Alphaproteobacteria</taxon>
        <taxon>Rhodobacterales</taxon>
        <taxon>Roseobacteraceae</taxon>
        <taxon>Maritimibacter</taxon>
    </lineage>
</organism>
<dbReference type="AlphaFoldDB" id="A3VFH7"/>
<comment type="caution">
    <text evidence="9">Lacks conserved residue(s) required for the propagation of feature annotation.</text>
</comment>
<evidence type="ECO:0000256" key="1">
    <source>
        <dbReference type="ARBA" id="ARBA00004651"/>
    </source>
</evidence>
<dbReference type="Pfam" id="PF03186">
    <property type="entry name" value="CobD_Cbib"/>
    <property type="match status" value="1"/>
</dbReference>
<dbReference type="EMBL" id="AAMT01000006">
    <property type="protein sequence ID" value="EAQ13092.1"/>
    <property type="molecule type" value="Genomic_DNA"/>
</dbReference>
<comment type="pathway">
    <text evidence="2 9">Cofactor biosynthesis; adenosylcobalamin biosynthesis.</text>
</comment>
<keyword evidence="6 9" id="KW-0812">Transmembrane</keyword>
<keyword evidence="11" id="KW-1185">Reference proteome</keyword>
<reference evidence="10 11" key="1">
    <citation type="journal article" date="2010" name="J. Bacteriol.">
        <title>Genome sequences of Pelagibaca bermudensis HTCC2601T and Maritimibacter alkaliphilus HTCC2654T, the type strains of two marine Roseobacter genera.</title>
        <authorList>
            <person name="Thrash J.C."/>
            <person name="Cho J.C."/>
            <person name="Ferriera S."/>
            <person name="Johnson J."/>
            <person name="Vergin K.L."/>
            <person name="Giovannoni S.J."/>
        </authorList>
    </citation>
    <scope>NUCLEOTIDE SEQUENCE [LARGE SCALE GENOMIC DNA]</scope>
    <source>
        <strain evidence="10 11">HTCC2654</strain>
    </source>
</reference>
<gene>
    <name evidence="9" type="primary">cobD</name>
    <name evidence="10" type="ORF">RB2654_11358</name>
</gene>
<sequence length="303" mass="32346">MSFAAVLILALLIDAVAGEPEEIWGRVPHPAVLMGRAVGWCDDKLNAGKGRLMTGAVTIAALASLAATLGWMLGQIGWLVEALVAAILLAHRSLVDHVEAVADALTRSLGDGKRAVAQIVGRDITDMDDADVARAAIESGAENFSDGVVAPAFWFLVAGLPGLLAYKMVNTADSMIGYRTPRHEQFGKAAARLDDVLNWIPARISAGLIFLINHRPGGWATIAADAPLHRSPNAGWPEAAMAVSLDVALSGPRSYEGERRDFPFVNEHGERDIGAPEIDRAVSVLWRAWVALLVLVFIIAVVW</sequence>
<feature type="transmembrane region" description="Helical" evidence="9">
    <location>
        <begin position="284"/>
        <end position="302"/>
    </location>
</feature>
<comment type="similarity">
    <text evidence="3 9">Belongs to the CobD/CbiB family.</text>
</comment>
<evidence type="ECO:0000313" key="11">
    <source>
        <dbReference type="Proteomes" id="UP000002931"/>
    </source>
</evidence>
<proteinExistence type="inferred from homology"/>
<evidence type="ECO:0000256" key="2">
    <source>
        <dbReference type="ARBA" id="ARBA00004953"/>
    </source>
</evidence>
<evidence type="ECO:0000256" key="7">
    <source>
        <dbReference type="ARBA" id="ARBA00022989"/>
    </source>
</evidence>